<organism evidence="6 7">
    <name type="scientific">Oceanobacter antarcticus</name>
    <dbReference type="NCBI Taxonomy" id="3133425"/>
    <lineage>
        <taxon>Bacteria</taxon>
        <taxon>Pseudomonadati</taxon>
        <taxon>Pseudomonadota</taxon>
        <taxon>Gammaproteobacteria</taxon>
        <taxon>Oceanospirillales</taxon>
        <taxon>Oceanospirillaceae</taxon>
        <taxon>Oceanobacter</taxon>
    </lineage>
</organism>
<dbReference type="InterPro" id="IPR029001">
    <property type="entry name" value="ITPase-like_fam"/>
</dbReference>
<dbReference type="GO" id="GO:0016787">
    <property type="term" value="F:hydrolase activity"/>
    <property type="evidence" value="ECO:0007669"/>
    <property type="project" value="UniProtKB-KW"/>
</dbReference>
<feature type="site" description="Important for substrate specificity" evidence="5">
    <location>
        <position position="69"/>
    </location>
</feature>
<dbReference type="HAMAP" id="MF_00528">
    <property type="entry name" value="Maf"/>
    <property type="match status" value="1"/>
</dbReference>
<keyword evidence="2 5" id="KW-0963">Cytoplasm</keyword>
<dbReference type="CDD" id="cd00555">
    <property type="entry name" value="Maf"/>
    <property type="match status" value="1"/>
</dbReference>
<dbReference type="EC" id="3.6.1.-" evidence="5"/>
<sequence length="201" mass="22325">MQLLLASSSRYRRQQLAQLGIPFEWASPDIDETPYVDETIDAYVQRLAEQKAQVMAAQYPQHWIIGSDQACSLNGAVVSKPENHDNARQQLLASAGKTIRFSTGIALWHQGKTSSAVEHFDVQFRALSANEIEDYLRLEQPYDCAGSFKVEGLGIHLFEALHGRDINSLIGLPLIRVCDLMRAAGLNPLQLAASAPREQTH</sequence>
<dbReference type="InterPro" id="IPR003697">
    <property type="entry name" value="Maf-like"/>
</dbReference>
<gene>
    <name evidence="6" type="ORF">WG929_14250</name>
</gene>
<keyword evidence="3 5" id="KW-0378">Hydrolase</keyword>
<feature type="site" description="Important for substrate specificity" evidence="5">
    <location>
        <position position="151"/>
    </location>
</feature>
<dbReference type="Gene3D" id="3.90.950.10">
    <property type="match status" value="1"/>
</dbReference>
<evidence type="ECO:0000313" key="6">
    <source>
        <dbReference type="EMBL" id="MFK4753574.1"/>
    </source>
</evidence>
<dbReference type="Proteomes" id="UP001620597">
    <property type="component" value="Unassembled WGS sequence"/>
</dbReference>
<comment type="catalytic activity">
    <reaction evidence="5">
        <text>N(7)-methyl-GTP + H2O = N(7)-methyl-GMP + diphosphate + H(+)</text>
        <dbReference type="Rhea" id="RHEA:58744"/>
        <dbReference type="ChEBI" id="CHEBI:15377"/>
        <dbReference type="ChEBI" id="CHEBI:15378"/>
        <dbReference type="ChEBI" id="CHEBI:33019"/>
        <dbReference type="ChEBI" id="CHEBI:58285"/>
        <dbReference type="ChEBI" id="CHEBI:87133"/>
    </reaction>
</comment>
<comment type="cofactor">
    <cofactor evidence="5">
        <name>a divalent metal cation</name>
        <dbReference type="ChEBI" id="CHEBI:60240"/>
    </cofactor>
</comment>
<dbReference type="PANTHER" id="PTHR43213:SF10">
    <property type="entry name" value="7-METHYL-GTP PYROPHOSPHATASE"/>
    <property type="match status" value="1"/>
</dbReference>
<protein>
    <recommendedName>
        <fullName evidence="5">7-methyl-GTP pyrophosphatase</fullName>
        <shortName evidence="5">m(7)GTP pyrophosphatase</shortName>
        <ecNumber evidence="5">3.6.1.-</ecNumber>
    </recommendedName>
</protein>
<comment type="caution">
    <text evidence="6">The sequence shown here is derived from an EMBL/GenBank/DDBJ whole genome shotgun (WGS) entry which is preliminary data.</text>
</comment>
<dbReference type="NCBIfam" id="TIGR00172">
    <property type="entry name" value="maf"/>
    <property type="match status" value="1"/>
</dbReference>
<comment type="function">
    <text evidence="5">Nucleoside triphosphate pyrophosphatase that hydrolyzes 7-methyl-GTP (m(7)GTP). May have a dual role in cell division arrest and in preventing the incorporation of modified nucleotides into cellular nucleic acids.</text>
</comment>
<dbReference type="EMBL" id="JBBKTX010000017">
    <property type="protein sequence ID" value="MFK4753574.1"/>
    <property type="molecule type" value="Genomic_DNA"/>
</dbReference>
<comment type="subcellular location">
    <subcellularLocation>
        <location evidence="1 5">Cytoplasm</location>
    </subcellularLocation>
</comment>
<proteinExistence type="inferred from homology"/>
<keyword evidence="7" id="KW-1185">Reference proteome</keyword>
<name>A0ABW8NKS0_9GAMM</name>
<feature type="active site" description="Proton acceptor" evidence="5">
    <location>
        <position position="68"/>
    </location>
</feature>
<feature type="site" description="Important for substrate specificity" evidence="5">
    <location>
        <position position="11"/>
    </location>
</feature>
<comment type="similarity">
    <text evidence="5">Belongs to the Maf family. YceF subfamily.</text>
</comment>
<comment type="caution">
    <text evidence="5">Lacks conserved residue(s) required for the propagation of feature annotation.</text>
</comment>
<evidence type="ECO:0000256" key="4">
    <source>
        <dbReference type="ARBA" id="ARBA00023080"/>
    </source>
</evidence>
<evidence type="ECO:0000256" key="1">
    <source>
        <dbReference type="ARBA" id="ARBA00004496"/>
    </source>
</evidence>
<evidence type="ECO:0000313" key="7">
    <source>
        <dbReference type="Proteomes" id="UP001620597"/>
    </source>
</evidence>
<evidence type="ECO:0000256" key="5">
    <source>
        <dbReference type="HAMAP-Rule" id="MF_00528"/>
    </source>
</evidence>
<accession>A0ABW8NKS0</accession>
<dbReference type="Pfam" id="PF02545">
    <property type="entry name" value="Maf"/>
    <property type="match status" value="1"/>
</dbReference>
<reference evidence="6 7" key="1">
    <citation type="submission" date="2024-03" db="EMBL/GenBank/DDBJ databases">
        <title>High-quality draft genome sequence of Oceanobacter sp. wDCs-4.</title>
        <authorList>
            <person name="Dong C."/>
        </authorList>
    </citation>
    <scope>NUCLEOTIDE SEQUENCE [LARGE SCALE GENOMIC DNA]</scope>
    <source>
        <strain evidence="7">wDCs-4</strain>
    </source>
</reference>
<evidence type="ECO:0000256" key="3">
    <source>
        <dbReference type="ARBA" id="ARBA00022801"/>
    </source>
</evidence>
<dbReference type="PIRSF" id="PIRSF006305">
    <property type="entry name" value="Maf"/>
    <property type="match status" value="1"/>
</dbReference>
<keyword evidence="4 5" id="KW-0546">Nucleotide metabolism</keyword>
<dbReference type="SUPFAM" id="SSF52972">
    <property type="entry name" value="ITPase-like"/>
    <property type="match status" value="1"/>
</dbReference>
<dbReference type="PANTHER" id="PTHR43213">
    <property type="entry name" value="BIFUNCTIONAL DTTP/UTP PYROPHOSPHATASE/METHYLTRANSFERASE PROTEIN-RELATED"/>
    <property type="match status" value="1"/>
</dbReference>
<evidence type="ECO:0000256" key="2">
    <source>
        <dbReference type="ARBA" id="ARBA00022490"/>
    </source>
</evidence>
<dbReference type="RefSeq" id="WP_416206599.1">
    <property type="nucleotide sequence ID" value="NZ_JBBKTX010000017.1"/>
</dbReference>